<evidence type="ECO:0000256" key="9">
    <source>
        <dbReference type="ARBA" id="ARBA00023315"/>
    </source>
</evidence>
<keyword evidence="3 10" id="KW-0808">Transferase</keyword>
<evidence type="ECO:0000256" key="2">
    <source>
        <dbReference type="ARBA" id="ARBA00008574"/>
    </source>
</evidence>
<dbReference type="Pfam" id="PF01529">
    <property type="entry name" value="DHHC"/>
    <property type="match status" value="1"/>
</dbReference>
<evidence type="ECO:0000313" key="13">
    <source>
        <dbReference type="EMBL" id="ONK72789.1"/>
    </source>
</evidence>
<dbReference type="PANTHER" id="PTHR22883">
    <property type="entry name" value="ZINC FINGER DHHC DOMAIN CONTAINING PROTEIN"/>
    <property type="match status" value="1"/>
</dbReference>
<dbReference type="Proteomes" id="UP000243459">
    <property type="component" value="Chromosome 4"/>
</dbReference>
<feature type="signal peptide" evidence="11">
    <location>
        <begin position="1"/>
        <end position="15"/>
    </location>
</feature>
<name>A0A5P1F7T7_ASPOF</name>
<dbReference type="GO" id="GO:0005783">
    <property type="term" value="C:endoplasmic reticulum"/>
    <property type="evidence" value="ECO:0007669"/>
    <property type="project" value="TreeGrafter"/>
</dbReference>
<dbReference type="AlphaFoldDB" id="A0A5P1F7T7"/>
<dbReference type="Gramene" id="ONK72789">
    <property type="protein sequence ID" value="ONK72789"/>
    <property type="gene ID" value="A4U43_C04F23250"/>
</dbReference>
<keyword evidence="14" id="KW-1185">Reference proteome</keyword>
<keyword evidence="6" id="KW-0472">Membrane</keyword>
<organism evidence="13 14">
    <name type="scientific">Asparagus officinalis</name>
    <name type="common">Garden asparagus</name>
    <dbReference type="NCBI Taxonomy" id="4686"/>
    <lineage>
        <taxon>Eukaryota</taxon>
        <taxon>Viridiplantae</taxon>
        <taxon>Streptophyta</taxon>
        <taxon>Embryophyta</taxon>
        <taxon>Tracheophyta</taxon>
        <taxon>Spermatophyta</taxon>
        <taxon>Magnoliopsida</taxon>
        <taxon>Liliopsida</taxon>
        <taxon>Asparagales</taxon>
        <taxon>Asparagaceae</taxon>
        <taxon>Asparagoideae</taxon>
        <taxon>Asparagus</taxon>
    </lineage>
</organism>
<comment type="subcellular location">
    <subcellularLocation>
        <location evidence="1">Endomembrane system</location>
        <topology evidence="1">Multi-pass membrane protein</topology>
    </subcellularLocation>
</comment>
<keyword evidence="7" id="KW-0564">Palmitate</keyword>
<dbReference type="PROSITE" id="PS50216">
    <property type="entry name" value="DHHC"/>
    <property type="match status" value="1"/>
</dbReference>
<comment type="similarity">
    <text evidence="2 10">Belongs to the DHHC palmitoyltransferase family.</text>
</comment>
<comment type="domain">
    <text evidence="10">The DHHC domain is required for palmitoyltransferase activity.</text>
</comment>
<evidence type="ECO:0000313" key="14">
    <source>
        <dbReference type="Proteomes" id="UP000243459"/>
    </source>
</evidence>
<comment type="catalytic activity">
    <reaction evidence="10">
        <text>L-cysteinyl-[protein] + hexadecanoyl-CoA = S-hexadecanoyl-L-cysteinyl-[protein] + CoA</text>
        <dbReference type="Rhea" id="RHEA:36683"/>
        <dbReference type="Rhea" id="RHEA-COMP:10131"/>
        <dbReference type="Rhea" id="RHEA-COMP:11032"/>
        <dbReference type="ChEBI" id="CHEBI:29950"/>
        <dbReference type="ChEBI" id="CHEBI:57287"/>
        <dbReference type="ChEBI" id="CHEBI:57379"/>
        <dbReference type="ChEBI" id="CHEBI:74151"/>
        <dbReference type="EC" id="2.3.1.225"/>
    </reaction>
</comment>
<evidence type="ECO:0000256" key="1">
    <source>
        <dbReference type="ARBA" id="ARBA00004127"/>
    </source>
</evidence>
<dbReference type="GO" id="GO:0019706">
    <property type="term" value="F:protein-cysteine S-palmitoyltransferase activity"/>
    <property type="evidence" value="ECO:0007669"/>
    <property type="project" value="UniProtKB-EC"/>
</dbReference>
<keyword evidence="11" id="KW-0732">Signal</keyword>
<feature type="domain" description="Palmitoyltransferase DHHC" evidence="12">
    <location>
        <begin position="50"/>
        <end position="104"/>
    </location>
</feature>
<evidence type="ECO:0000259" key="12">
    <source>
        <dbReference type="Pfam" id="PF01529"/>
    </source>
</evidence>
<evidence type="ECO:0000256" key="8">
    <source>
        <dbReference type="ARBA" id="ARBA00023288"/>
    </source>
</evidence>
<evidence type="ECO:0000256" key="6">
    <source>
        <dbReference type="ARBA" id="ARBA00023136"/>
    </source>
</evidence>
<proteinExistence type="inferred from homology"/>
<evidence type="ECO:0000256" key="11">
    <source>
        <dbReference type="SAM" id="SignalP"/>
    </source>
</evidence>
<dbReference type="GO" id="GO:0006612">
    <property type="term" value="P:protein targeting to membrane"/>
    <property type="evidence" value="ECO:0007669"/>
    <property type="project" value="TreeGrafter"/>
</dbReference>
<keyword evidence="5" id="KW-1133">Transmembrane helix</keyword>
<accession>A0A5P1F7T7</accession>
<gene>
    <name evidence="13" type="ORF">A4U43_C04F23250</name>
</gene>
<protein>
    <recommendedName>
        <fullName evidence="10">S-acyltransferase</fullName>
        <ecNumber evidence="10">2.3.1.225</ecNumber>
    </recommendedName>
    <alternativeName>
        <fullName evidence="10">Palmitoyltransferase</fullName>
    </alternativeName>
</protein>
<sequence length="127" mass="15283">MKLMLLLLMRPSLRTKTITLWRDGSFQTNPWAWWKIVMELYPPGQSTRSWTCLYCNVIQPPRSKHCHKCCRCVLQFDHHCVWLRTCIGRANRCHFCYLLSTNQTTYEIVRQQIFYLRELPECVLSLQ</sequence>
<dbReference type="InterPro" id="IPR039859">
    <property type="entry name" value="PFA4/ZDH16/20/ERF2-like"/>
</dbReference>
<reference evidence="14" key="1">
    <citation type="journal article" date="2017" name="Nat. Commun.">
        <title>The asparagus genome sheds light on the origin and evolution of a young Y chromosome.</title>
        <authorList>
            <person name="Harkess A."/>
            <person name="Zhou J."/>
            <person name="Xu C."/>
            <person name="Bowers J.E."/>
            <person name="Van der Hulst R."/>
            <person name="Ayyampalayam S."/>
            <person name="Mercati F."/>
            <person name="Riccardi P."/>
            <person name="McKain M.R."/>
            <person name="Kakrana A."/>
            <person name="Tang H."/>
            <person name="Ray J."/>
            <person name="Groenendijk J."/>
            <person name="Arikit S."/>
            <person name="Mathioni S.M."/>
            <person name="Nakano M."/>
            <person name="Shan H."/>
            <person name="Telgmann-Rauber A."/>
            <person name="Kanno A."/>
            <person name="Yue Z."/>
            <person name="Chen H."/>
            <person name="Li W."/>
            <person name="Chen Y."/>
            <person name="Xu X."/>
            <person name="Zhang Y."/>
            <person name="Luo S."/>
            <person name="Chen H."/>
            <person name="Gao J."/>
            <person name="Mao Z."/>
            <person name="Pires J.C."/>
            <person name="Luo M."/>
            <person name="Kudrna D."/>
            <person name="Wing R.A."/>
            <person name="Meyers B.C."/>
            <person name="Yi K."/>
            <person name="Kong H."/>
            <person name="Lavrijsen P."/>
            <person name="Sunseri F."/>
            <person name="Falavigna A."/>
            <person name="Ye Y."/>
            <person name="Leebens-Mack J.H."/>
            <person name="Chen G."/>
        </authorList>
    </citation>
    <scope>NUCLEOTIDE SEQUENCE [LARGE SCALE GENOMIC DNA]</scope>
    <source>
        <strain evidence="14">cv. DH0086</strain>
    </source>
</reference>
<dbReference type="PANTHER" id="PTHR22883:SF301">
    <property type="entry name" value="PALMITOYLTRANSFERASE ZDHHC12"/>
    <property type="match status" value="1"/>
</dbReference>
<dbReference type="GO" id="GO:0005794">
    <property type="term" value="C:Golgi apparatus"/>
    <property type="evidence" value="ECO:0007669"/>
    <property type="project" value="TreeGrafter"/>
</dbReference>
<feature type="chain" id="PRO_5024354166" description="S-acyltransferase" evidence="11">
    <location>
        <begin position="16"/>
        <end position="127"/>
    </location>
</feature>
<keyword evidence="8" id="KW-0449">Lipoprotein</keyword>
<keyword evidence="9 10" id="KW-0012">Acyltransferase</keyword>
<dbReference type="InterPro" id="IPR001594">
    <property type="entry name" value="Palmitoyltrfase_DHHC"/>
</dbReference>
<dbReference type="EC" id="2.3.1.225" evidence="10"/>
<evidence type="ECO:0000256" key="7">
    <source>
        <dbReference type="ARBA" id="ARBA00023139"/>
    </source>
</evidence>
<evidence type="ECO:0000256" key="5">
    <source>
        <dbReference type="ARBA" id="ARBA00022989"/>
    </source>
</evidence>
<evidence type="ECO:0000256" key="10">
    <source>
        <dbReference type="RuleBase" id="RU079119"/>
    </source>
</evidence>
<evidence type="ECO:0000256" key="4">
    <source>
        <dbReference type="ARBA" id="ARBA00022692"/>
    </source>
</evidence>
<keyword evidence="4" id="KW-0812">Transmembrane</keyword>
<dbReference type="EMBL" id="CM007384">
    <property type="protein sequence ID" value="ONK72789.1"/>
    <property type="molecule type" value="Genomic_DNA"/>
</dbReference>
<evidence type="ECO:0000256" key="3">
    <source>
        <dbReference type="ARBA" id="ARBA00022679"/>
    </source>
</evidence>